<feature type="signal peptide" evidence="1">
    <location>
        <begin position="1"/>
        <end position="18"/>
    </location>
</feature>
<dbReference type="Proteomes" id="UP000054653">
    <property type="component" value="Unassembled WGS sequence"/>
</dbReference>
<protein>
    <submittedName>
        <fullName evidence="2">Uncharacterized protein</fullName>
    </submittedName>
</protein>
<feature type="chain" id="PRO_5006873587" evidence="1">
    <location>
        <begin position="19"/>
        <end position="41"/>
    </location>
</feature>
<keyword evidence="3" id="KW-1185">Reference proteome</keyword>
<organism evidence="2 3">
    <name type="scientific">Trichinella britovi</name>
    <name type="common">Parasitic roundworm</name>
    <dbReference type="NCBI Taxonomy" id="45882"/>
    <lineage>
        <taxon>Eukaryota</taxon>
        <taxon>Metazoa</taxon>
        <taxon>Ecdysozoa</taxon>
        <taxon>Nematoda</taxon>
        <taxon>Enoplea</taxon>
        <taxon>Dorylaimia</taxon>
        <taxon>Trichinellida</taxon>
        <taxon>Trichinellidae</taxon>
        <taxon>Trichinella</taxon>
    </lineage>
</organism>
<sequence length="41" mass="4521">MILKVVVVRLSCFTCLRCAGSLVLFPAPRGGEIGREDLRFP</sequence>
<dbReference type="AlphaFoldDB" id="A0A0V0Z1G0"/>
<dbReference type="EMBL" id="JYDI01004501">
    <property type="protein sequence ID" value="KRY06372.1"/>
    <property type="molecule type" value="Genomic_DNA"/>
</dbReference>
<reference evidence="2 3" key="1">
    <citation type="submission" date="2015-01" db="EMBL/GenBank/DDBJ databases">
        <title>Evolution of Trichinella species and genotypes.</title>
        <authorList>
            <person name="Korhonen P.K."/>
            <person name="Edoardo P."/>
            <person name="Giuseppe L.R."/>
            <person name="Gasser R.B."/>
        </authorList>
    </citation>
    <scope>NUCLEOTIDE SEQUENCE [LARGE SCALE GENOMIC DNA]</scope>
    <source>
        <strain evidence="2">ISS120</strain>
    </source>
</reference>
<gene>
    <name evidence="2" type="ORF">T03_9820</name>
</gene>
<evidence type="ECO:0000313" key="3">
    <source>
        <dbReference type="Proteomes" id="UP000054653"/>
    </source>
</evidence>
<evidence type="ECO:0000313" key="2">
    <source>
        <dbReference type="EMBL" id="KRY06372.1"/>
    </source>
</evidence>
<keyword evidence="1" id="KW-0732">Signal</keyword>
<evidence type="ECO:0000256" key="1">
    <source>
        <dbReference type="SAM" id="SignalP"/>
    </source>
</evidence>
<proteinExistence type="predicted"/>
<name>A0A0V0Z1G0_TRIBR</name>
<accession>A0A0V0Z1G0</accession>
<comment type="caution">
    <text evidence="2">The sequence shown here is derived from an EMBL/GenBank/DDBJ whole genome shotgun (WGS) entry which is preliminary data.</text>
</comment>